<feature type="signal peptide" evidence="1">
    <location>
        <begin position="1"/>
        <end position="19"/>
    </location>
</feature>
<dbReference type="PANTHER" id="PTHR34853:SF1">
    <property type="entry name" value="LIPASE 5"/>
    <property type="match status" value="1"/>
</dbReference>
<dbReference type="InterPro" id="IPR029058">
    <property type="entry name" value="AB_hydrolase_fold"/>
</dbReference>
<feature type="chain" id="PRO_5045016095" evidence="1">
    <location>
        <begin position="20"/>
        <end position="438"/>
    </location>
</feature>
<sequence length="438" mass="48158">MMKTYLISLLLGIAPLSAATPAANFNASSEVLAQYGCDAECQAVFTAAQAKDRELVAAYRFQYTSKDLDGSLVPVTGFIAIPYTTLLRDRKYSLIAYAHGTIGVFRGCPPTTTQTLYDYTSWSLLIQRGYAIVATDYAGLGNNHTQHKYLSFPAHANDLYYSVVAARKAFPSLFTDEWMSIGHSQGGGAVWKLSEGKLHSKPSAAGTYIGTVALAPASKIYDMTLLAFSKVATSPNYDEWTVTYELPWLPLAVKRVFPDINFSFLGEKFLSRVALAERTQSCYYSIMSLMYGLTPSDMLSESSPADLTDVQKLREWQDLVAPANGDRSSSPLLIIMGMNDTAVLPETTIASFDDTCGFGNEAHLRLYEGMDHTDVMLASAPEWFGFVDEQFGMPGRARGCPAPARGCTRKTYRPFDAEHMVTEAEVDEMQDLRAGLRC</sequence>
<accession>A0ABR4FVC0</accession>
<name>A0ABR4FVC0_9EURO</name>
<comment type="similarity">
    <text evidence="1">Belongs to the AB hydrolase superfamily. Lipase family.</text>
</comment>
<dbReference type="SUPFAM" id="SSF53474">
    <property type="entry name" value="alpha/beta-Hydrolases"/>
    <property type="match status" value="1"/>
</dbReference>
<dbReference type="Gene3D" id="3.40.50.1820">
    <property type="entry name" value="alpha/beta hydrolase"/>
    <property type="match status" value="2"/>
</dbReference>
<evidence type="ECO:0000313" key="2">
    <source>
        <dbReference type="EMBL" id="KAL2787223.1"/>
    </source>
</evidence>
<protein>
    <submittedName>
        <fullName evidence="2">Alpha/Beta hydrolase protein</fullName>
    </submittedName>
</protein>
<comment type="caution">
    <text evidence="2">The sequence shown here is derived from an EMBL/GenBank/DDBJ whole genome shotgun (WGS) entry which is preliminary data.</text>
</comment>
<evidence type="ECO:0000313" key="3">
    <source>
        <dbReference type="Proteomes" id="UP001610563"/>
    </source>
</evidence>
<dbReference type="PIRSF" id="PIRSF029171">
    <property type="entry name" value="Esterase_LipA"/>
    <property type="match status" value="1"/>
</dbReference>
<keyword evidence="3" id="KW-1185">Reference proteome</keyword>
<dbReference type="EMBL" id="JBFTWV010000101">
    <property type="protein sequence ID" value="KAL2787223.1"/>
    <property type="molecule type" value="Genomic_DNA"/>
</dbReference>
<gene>
    <name evidence="2" type="ORF">BJX66DRAFT_341415</name>
</gene>
<dbReference type="GO" id="GO:0016787">
    <property type="term" value="F:hydrolase activity"/>
    <property type="evidence" value="ECO:0007669"/>
    <property type="project" value="UniProtKB-KW"/>
</dbReference>
<dbReference type="InterPro" id="IPR005152">
    <property type="entry name" value="Lipase_secreted"/>
</dbReference>
<dbReference type="Proteomes" id="UP001610563">
    <property type="component" value="Unassembled WGS sequence"/>
</dbReference>
<evidence type="ECO:0000256" key="1">
    <source>
        <dbReference type="PIRNR" id="PIRNR029171"/>
    </source>
</evidence>
<reference evidence="2 3" key="1">
    <citation type="submission" date="2024-07" db="EMBL/GenBank/DDBJ databases">
        <title>Section-level genome sequencing and comparative genomics of Aspergillus sections Usti and Cavernicolus.</title>
        <authorList>
            <consortium name="Lawrence Berkeley National Laboratory"/>
            <person name="Nybo J.L."/>
            <person name="Vesth T.C."/>
            <person name="Theobald S."/>
            <person name="Frisvad J.C."/>
            <person name="Larsen T.O."/>
            <person name="Kjaerboelling I."/>
            <person name="Rothschild-Mancinelli K."/>
            <person name="Lyhne E.K."/>
            <person name="Kogle M.E."/>
            <person name="Barry K."/>
            <person name="Clum A."/>
            <person name="Na H."/>
            <person name="Ledsgaard L."/>
            <person name="Lin J."/>
            <person name="Lipzen A."/>
            <person name="Kuo A."/>
            <person name="Riley R."/>
            <person name="Mondo S."/>
            <person name="Labutti K."/>
            <person name="Haridas S."/>
            <person name="Pangalinan J."/>
            <person name="Salamov A.A."/>
            <person name="Simmons B.A."/>
            <person name="Magnuson J.K."/>
            <person name="Chen J."/>
            <person name="Drula E."/>
            <person name="Henrissat B."/>
            <person name="Wiebenga A."/>
            <person name="Lubbers R.J."/>
            <person name="Gomes A.C."/>
            <person name="Makela M.R."/>
            <person name="Stajich J."/>
            <person name="Grigoriev I.V."/>
            <person name="Mortensen U.H."/>
            <person name="De Vries R.P."/>
            <person name="Baker S.E."/>
            <person name="Andersen M.R."/>
        </authorList>
    </citation>
    <scope>NUCLEOTIDE SEQUENCE [LARGE SCALE GENOMIC DNA]</scope>
    <source>
        <strain evidence="2 3">CBS 209.92</strain>
    </source>
</reference>
<dbReference type="PANTHER" id="PTHR34853">
    <property type="match status" value="1"/>
</dbReference>
<proteinExistence type="inferred from homology"/>
<keyword evidence="2" id="KW-0378">Hydrolase</keyword>
<organism evidence="2 3">
    <name type="scientific">Aspergillus keveii</name>
    <dbReference type="NCBI Taxonomy" id="714993"/>
    <lineage>
        <taxon>Eukaryota</taxon>
        <taxon>Fungi</taxon>
        <taxon>Dikarya</taxon>
        <taxon>Ascomycota</taxon>
        <taxon>Pezizomycotina</taxon>
        <taxon>Eurotiomycetes</taxon>
        <taxon>Eurotiomycetidae</taxon>
        <taxon>Eurotiales</taxon>
        <taxon>Aspergillaceae</taxon>
        <taxon>Aspergillus</taxon>
        <taxon>Aspergillus subgen. Nidulantes</taxon>
    </lineage>
</organism>
<keyword evidence="1" id="KW-0732">Signal</keyword>